<gene>
    <name evidence="1" type="ORF">C1752_08632</name>
</gene>
<organism evidence="1 2">
    <name type="scientific">Acaryochloris thomasi RCC1774</name>
    <dbReference type="NCBI Taxonomy" id="1764569"/>
    <lineage>
        <taxon>Bacteria</taxon>
        <taxon>Bacillati</taxon>
        <taxon>Cyanobacteriota</taxon>
        <taxon>Cyanophyceae</taxon>
        <taxon>Acaryochloridales</taxon>
        <taxon>Acaryochloridaceae</taxon>
        <taxon>Acaryochloris</taxon>
        <taxon>Acaryochloris thomasi</taxon>
    </lineage>
</organism>
<accession>A0A2W1JP18</accession>
<dbReference type="AlphaFoldDB" id="A0A2W1JP18"/>
<evidence type="ECO:0008006" key="3">
    <source>
        <dbReference type="Google" id="ProtNLM"/>
    </source>
</evidence>
<name>A0A2W1JP18_9CYAN</name>
<sequence>MDFLDKVLEKLKDVARRVAEILLGPDMEPEMEPVPIPVRNREIYR</sequence>
<evidence type="ECO:0000313" key="1">
    <source>
        <dbReference type="EMBL" id="PZD70991.1"/>
    </source>
</evidence>
<proteinExistence type="predicted"/>
<reference evidence="1 2" key="1">
    <citation type="journal article" date="2018" name="Sci. Rep.">
        <title>A novel species of the marine cyanobacterium Acaryochloris with a unique pigment content and lifestyle.</title>
        <authorList>
            <person name="Partensky F."/>
            <person name="Six C."/>
            <person name="Ratin M."/>
            <person name="Garczarek L."/>
            <person name="Vaulot D."/>
            <person name="Probert I."/>
            <person name="Calteau A."/>
            <person name="Gourvil P."/>
            <person name="Marie D."/>
            <person name="Grebert T."/>
            <person name="Bouchier C."/>
            <person name="Le Panse S."/>
            <person name="Gachenot M."/>
            <person name="Rodriguez F."/>
            <person name="Garrido J.L."/>
        </authorList>
    </citation>
    <scope>NUCLEOTIDE SEQUENCE [LARGE SCALE GENOMIC DNA]</scope>
    <source>
        <strain evidence="1 2">RCC1774</strain>
    </source>
</reference>
<comment type="caution">
    <text evidence="1">The sequence shown here is derived from an EMBL/GenBank/DDBJ whole genome shotgun (WGS) entry which is preliminary data.</text>
</comment>
<dbReference type="Proteomes" id="UP000248857">
    <property type="component" value="Unassembled WGS sequence"/>
</dbReference>
<dbReference type="EMBL" id="PQWO01000024">
    <property type="protein sequence ID" value="PZD70991.1"/>
    <property type="molecule type" value="Genomic_DNA"/>
</dbReference>
<dbReference type="RefSeq" id="WP_110988503.1">
    <property type="nucleotide sequence ID" value="NZ_CAWNWM010000024.1"/>
</dbReference>
<protein>
    <recommendedName>
        <fullName evidence="3">DNA topoisomerase I</fullName>
    </recommendedName>
</protein>
<keyword evidence="2" id="KW-1185">Reference proteome</keyword>
<evidence type="ECO:0000313" key="2">
    <source>
        <dbReference type="Proteomes" id="UP000248857"/>
    </source>
</evidence>